<gene>
    <name evidence="1" type="ordered locus">RC1_1004</name>
</gene>
<proteinExistence type="predicted"/>
<evidence type="ECO:0000313" key="1">
    <source>
        <dbReference type="EMBL" id="ACI98428.1"/>
    </source>
</evidence>
<dbReference type="PANTHER" id="PTHR33361">
    <property type="entry name" value="GLR0591 PROTEIN"/>
    <property type="match status" value="1"/>
</dbReference>
<dbReference type="RefSeq" id="WP_012566217.1">
    <property type="nucleotide sequence ID" value="NC_011420.2"/>
</dbReference>
<protein>
    <recommendedName>
        <fullName evidence="3">DUF885 domain-containing protein</fullName>
    </recommendedName>
</protein>
<evidence type="ECO:0008006" key="3">
    <source>
        <dbReference type="Google" id="ProtNLM"/>
    </source>
</evidence>
<sequence>MPLDLTRRSFLRGTAAVALTAATGLPGRARAADDPRLAAFFEETWAEQMARSPESQTYLRWPGAGNDRWDDVSDAVADESAALVRTRLEQLRALAGSADLSPADRLNVRLYDHAARQALEDHRWRLHDYPLEHFYGRHLSFPAMLTDIQPIRNRADVDAWMARVRALPAAVDQTIAMAETRAALGAIPPKFSVLKSLGAILGTLEGAPFDGSATDSSLLADIRKDIAALDLPPAEKDTLLAAARTALAESFGPAYRRLADYVEALHGRADENDGVWKLPEGDAYYRACLKRHTTLDLSPDEVHETGLREVARIHRDMHAIMAQTGFTGSLQDFFRFLRDDPRFYLPGTPEGHDAYLAEARRVLTEVEAALDGQFGIKPKARVSVQRFDPYLEGSRAIAQYGPGTPDGSRPGIYYVNFSNMKEMPLYQLEVLAFHEAIPGHHLQISIAQELTDLPAFRRFASPTAYVEGWGLYSERLPKELGFYKDPYADFGRLSFELWRAIRLVVDTGIHARRWTREQATDYFVANSSFARETAAREVDRYIAIPGQACAYMIGMLKILDLREKARTALGGRFDIRAFHDTVLRNGAVPLAILEEIVDDWIAATKA</sequence>
<dbReference type="InterPro" id="IPR019546">
    <property type="entry name" value="TAT_signal_bac_arc"/>
</dbReference>
<dbReference type="eggNOG" id="COG4805">
    <property type="taxonomic scope" value="Bacteria"/>
</dbReference>
<name>B6ISJ2_RHOCS</name>
<dbReference type="NCBIfam" id="TIGR01409">
    <property type="entry name" value="TAT_signal_seq"/>
    <property type="match status" value="1"/>
</dbReference>
<dbReference type="PROSITE" id="PS51318">
    <property type="entry name" value="TAT"/>
    <property type="match status" value="1"/>
</dbReference>
<dbReference type="PANTHER" id="PTHR33361:SF16">
    <property type="entry name" value="DUF885 DOMAIN-CONTAINING PROTEIN"/>
    <property type="match status" value="1"/>
</dbReference>
<organism evidence="1 2">
    <name type="scientific">Rhodospirillum centenum (strain ATCC 51521 / SW)</name>
    <dbReference type="NCBI Taxonomy" id="414684"/>
    <lineage>
        <taxon>Bacteria</taxon>
        <taxon>Pseudomonadati</taxon>
        <taxon>Pseudomonadota</taxon>
        <taxon>Alphaproteobacteria</taxon>
        <taxon>Rhodospirillales</taxon>
        <taxon>Rhodospirillaceae</taxon>
        <taxon>Rhodospirillum</taxon>
    </lineage>
</organism>
<dbReference type="Pfam" id="PF05960">
    <property type="entry name" value="DUF885"/>
    <property type="match status" value="1"/>
</dbReference>
<dbReference type="AlphaFoldDB" id="B6ISJ2"/>
<evidence type="ECO:0000313" key="2">
    <source>
        <dbReference type="Proteomes" id="UP000001591"/>
    </source>
</evidence>
<dbReference type="KEGG" id="rce:RC1_1004"/>
<dbReference type="HOGENOM" id="CLU_018914_1_0_5"/>
<keyword evidence="2" id="KW-1185">Reference proteome</keyword>
<accession>B6ISJ2</accession>
<reference evidence="1 2" key="1">
    <citation type="journal article" date="2010" name="BMC Genomics">
        <title>Metabolic flexibility revealed in the genome of the cyst-forming alpha-1 proteobacterium Rhodospirillum centenum.</title>
        <authorList>
            <person name="Lu Y.K."/>
            <person name="Marden J."/>
            <person name="Han M."/>
            <person name="Swingley W.D."/>
            <person name="Mastrian S.D."/>
            <person name="Chowdhury S.R."/>
            <person name="Hao J."/>
            <person name="Helmy T."/>
            <person name="Kim S."/>
            <person name="Kurdoglu A.A."/>
            <person name="Matthies H.J."/>
            <person name="Rollo D."/>
            <person name="Stothard P."/>
            <person name="Blankenship R.E."/>
            <person name="Bauer C.E."/>
            <person name="Touchman J.W."/>
        </authorList>
    </citation>
    <scope>NUCLEOTIDE SEQUENCE [LARGE SCALE GENOMIC DNA]</scope>
    <source>
        <strain evidence="2">ATCC 51521 / SW</strain>
    </source>
</reference>
<dbReference type="InterPro" id="IPR010281">
    <property type="entry name" value="DUF885"/>
</dbReference>
<dbReference type="InterPro" id="IPR006311">
    <property type="entry name" value="TAT_signal"/>
</dbReference>
<dbReference type="EMBL" id="CP000613">
    <property type="protein sequence ID" value="ACI98428.1"/>
    <property type="molecule type" value="Genomic_DNA"/>
</dbReference>
<dbReference type="STRING" id="414684.RC1_1004"/>
<dbReference type="Proteomes" id="UP000001591">
    <property type="component" value="Chromosome"/>
</dbReference>